<protein>
    <recommendedName>
        <fullName evidence="4">Autophagy-related protein 13</fullName>
    </recommendedName>
</protein>
<keyword evidence="7" id="KW-1185">Reference proteome</keyword>
<dbReference type="GO" id="GO:0000407">
    <property type="term" value="C:phagophore assembly site"/>
    <property type="evidence" value="ECO:0007669"/>
    <property type="project" value="UniProtKB-SubCell"/>
</dbReference>
<feature type="domain" description="Autophagy-related protein 13 N-terminal" evidence="5">
    <location>
        <begin position="103"/>
        <end position="207"/>
    </location>
</feature>
<dbReference type="AlphaFoldDB" id="A0ABD2N9A7"/>
<comment type="similarity">
    <text evidence="2 4">Belongs to the ATG13 family. Metazoan subfamily.</text>
</comment>
<dbReference type="Gene3D" id="3.30.900.10">
    <property type="entry name" value="HORMA domain"/>
    <property type="match status" value="1"/>
</dbReference>
<evidence type="ECO:0000313" key="6">
    <source>
        <dbReference type="EMBL" id="KAL3275368.1"/>
    </source>
</evidence>
<dbReference type="InterPro" id="IPR018731">
    <property type="entry name" value="Atg13_N"/>
</dbReference>
<dbReference type="PANTHER" id="PTHR13430:SF4">
    <property type="entry name" value="AUTOPHAGY-RELATED PROTEIN 13"/>
    <property type="match status" value="1"/>
</dbReference>
<comment type="caution">
    <text evidence="6">The sequence shown here is derived from an EMBL/GenBank/DDBJ whole genome shotgun (WGS) entry which is preliminary data.</text>
</comment>
<comment type="subcellular location">
    <subcellularLocation>
        <location evidence="1">Preautophagosomal structure</location>
    </subcellularLocation>
</comment>
<accession>A0ABD2N9A7</accession>
<organism evidence="6 7">
    <name type="scientific">Cryptolaemus montrouzieri</name>
    <dbReference type="NCBI Taxonomy" id="559131"/>
    <lineage>
        <taxon>Eukaryota</taxon>
        <taxon>Metazoa</taxon>
        <taxon>Ecdysozoa</taxon>
        <taxon>Arthropoda</taxon>
        <taxon>Hexapoda</taxon>
        <taxon>Insecta</taxon>
        <taxon>Pterygota</taxon>
        <taxon>Neoptera</taxon>
        <taxon>Endopterygota</taxon>
        <taxon>Coleoptera</taxon>
        <taxon>Polyphaga</taxon>
        <taxon>Cucujiformia</taxon>
        <taxon>Coccinelloidea</taxon>
        <taxon>Coccinellidae</taxon>
        <taxon>Scymninae</taxon>
        <taxon>Scymnini</taxon>
        <taxon>Cryptolaemus</taxon>
    </lineage>
</organism>
<evidence type="ECO:0000313" key="7">
    <source>
        <dbReference type="Proteomes" id="UP001516400"/>
    </source>
</evidence>
<dbReference type="Pfam" id="PF10033">
    <property type="entry name" value="ATG13"/>
    <property type="match status" value="1"/>
</dbReference>
<evidence type="ECO:0000256" key="1">
    <source>
        <dbReference type="ARBA" id="ARBA00004329"/>
    </source>
</evidence>
<evidence type="ECO:0000256" key="2">
    <source>
        <dbReference type="ARBA" id="ARBA00007341"/>
    </source>
</evidence>
<dbReference type="Proteomes" id="UP001516400">
    <property type="component" value="Unassembled WGS sequence"/>
</dbReference>
<evidence type="ECO:0000256" key="3">
    <source>
        <dbReference type="ARBA" id="ARBA00023006"/>
    </source>
</evidence>
<dbReference type="EMBL" id="JABFTP020000083">
    <property type="protein sequence ID" value="KAL3275368.1"/>
    <property type="molecule type" value="Genomic_DNA"/>
</dbReference>
<keyword evidence="3 4" id="KW-0072">Autophagy</keyword>
<name>A0ABD2N9A7_9CUCU</name>
<dbReference type="PANTHER" id="PTHR13430">
    <property type="match status" value="1"/>
</dbReference>
<evidence type="ECO:0000256" key="4">
    <source>
        <dbReference type="RuleBase" id="RU361214"/>
    </source>
</evidence>
<proteinExistence type="inferred from homology"/>
<reference evidence="6 7" key="1">
    <citation type="journal article" date="2021" name="BMC Biol.">
        <title>Horizontally acquired antibacterial genes associated with adaptive radiation of ladybird beetles.</title>
        <authorList>
            <person name="Li H.S."/>
            <person name="Tang X.F."/>
            <person name="Huang Y.H."/>
            <person name="Xu Z.Y."/>
            <person name="Chen M.L."/>
            <person name="Du X.Y."/>
            <person name="Qiu B.Y."/>
            <person name="Chen P.T."/>
            <person name="Zhang W."/>
            <person name="Slipinski A."/>
            <person name="Escalona H.E."/>
            <person name="Waterhouse R.M."/>
            <person name="Zwick A."/>
            <person name="Pang H."/>
        </authorList>
    </citation>
    <scope>NUCLEOTIDE SEQUENCE [LARGE SCALE GENOMIC DNA]</scope>
    <source>
        <strain evidence="6">SYSU2018</strain>
    </source>
</reference>
<dbReference type="InterPro" id="IPR040182">
    <property type="entry name" value="ATG13"/>
</dbReference>
<dbReference type="InterPro" id="IPR036570">
    <property type="entry name" value="HORMA_dom_sf"/>
</dbReference>
<sequence>MVMVVHSFKRFNPNGQIITMKLSTEDRDDLFKYTRYFALKASQLIVSSRSGQKDSTPCRKKSDWFNLNISDIPGLLLAAKKNISNKINYGCPVCVEIFLQTSEGDKMVLETWCICLLPEHSDPSPKITHTVYNQMGILLKSLVSVTRVIPAYKLSQRQGPDSYTIFFRMYEKEPEVHALGEGCKQVRIGQICTPVGTLQLSVAYRVKMTITPTQSSSRECSMLVKSDHFNTNLCPRFNRNQPG</sequence>
<dbReference type="GO" id="GO:0006914">
    <property type="term" value="P:autophagy"/>
    <property type="evidence" value="ECO:0007669"/>
    <property type="project" value="UniProtKB-KW"/>
</dbReference>
<gene>
    <name evidence="6" type="ORF">HHI36_020135</name>
</gene>
<evidence type="ECO:0000259" key="5">
    <source>
        <dbReference type="Pfam" id="PF10033"/>
    </source>
</evidence>